<dbReference type="OrthoDB" id="9812579at2"/>
<dbReference type="Gene3D" id="1.10.10.10">
    <property type="entry name" value="Winged helix-like DNA-binding domain superfamily/Winged helix DNA-binding domain"/>
    <property type="match status" value="1"/>
</dbReference>
<proteinExistence type="inferred from homology"/>
<name>A0A411YBF6_9ACTN</name>
<gene>
    <name evidence="6" type="ORF">ER308_02270</name>
</gene>
<evidence type="ECO:0000256" key="4">
    <source>
        <dbReference type="SAM" id="MobiDB-lite"/>
    </source>
</evidence>
<dbReference type="SMART" id="SM00862">
    <property type="entry name" value="Trans_reg_C"/>
    <property type="match status" value="1"/>
</dbReference>
<dbReference type="Proteomes" id="UP000291469">
    <property type="component" value="Chromosome"/>
</dbReference>
<evidence type="ECO:0000256" key="2">
    <source>
        <dbReference type="ARBA" id="ARBA00023125"/>
    </source>
</evidence>
<feature type="region of interest" description="Disordered" evidence="4">
    <location>
        <begin position="988"/>
        <end position="1008"/>
    </location>
</feature>
<dbReference type="Pfam" id="PF00486">
    <property type="entry name" value="Trans_reg_C"/>
    <property type="match status" value="1"/>
</dbReference>
<dbReference type="InterPro" id="IPR001867">
    <property type="entry name" value="OmpR/PhoB-type_DNA-bd"/>
</dbReference>
<sequence>MLSPARAVADGAEGVASLQGLRTGWCGVTAVNGSAAVGSGDGVEFGLLGPLRVRVGGAEVAVGSVRQRALLAALLVAGESVVSADRLVESVWDRQAPQDPDQALQTHVSRLRRVLERAAGEGARDLLVTRPPGYALLVAVDQVDARRFERLADQARAADSPAEVVELADRALGLWRGSPLAEFDREFARVEAARLEERRLGLLEARAEGLLALGRPGEVVAELESLVDAHPVREQLHAWLMLALYRCGRQAEALGVHRRLRDRLVEQLGVEPSPALRRLEQDILQQHDALAGPAPSAVSPHTGLADRGASRLPVEVTSFVAREGDVERVGAALGRAPLVTLIGPGGVGKTRLALRAAHEVAMRFDDAARLCDLAAVEDAGAVPAAVAGALGIQPHGSQDLDAAVVAHLRGLELLLLLDNCEHVLDGASRLVDRIVRACPHVRVLATSRQPLGVVGEQVWPVAPLETAAAGDPSQAPAVELFLRRAEAAEPGAVFDDDVEVVAEICRRLDGLPLAIELAAARIRSMTPVDITARLDRRFELLASDTPTADARHRSLQAVVDVSYALLSQAARRLFDRLAVFVGGFTLDAAEQVCADDVLPVDEVAARLGELVDHSLVVVERRRERARYRLLETLRAYAEARLVAQAALATWKQRHAAYCSGLAEQAAAGVVGSDEARWVVLCDAELANLRAAHRWALTAGHVDVALRLPALLHHYAYFRLRDEVFRWAEEAAARPEASDRADYAPALAAAAAGCVHRGELDRASGYRDEAQLAASTAAELARLRVLELEADMTLYRGLLDDVDRLAQEVVTAAQALDRPFEEAIGHLHAVLAAAYGGRTDDAMARFAHGWAVAEATGSPTMHASYRMLEGELWLDADPERAAAALAEAVDVAGSVGNCFVEGVARVSLASLHARRGEAPHALASFADSVAHWRRSGDWVHQWTTLRNLVVLLVRLGVHEPAAVLHGAIASASSGASAFGADAERMAAADAAARESLGPQRHATAAARGHAMDDHETVAYALAVIERLGG</sequence>
<dbReference type="PANTHER" id="PTHR47691:SF3">
    <property type="entry name" value="HTH-TYPE TRANSCRIPTIONAL REGULATOR RV0890C-RELATED"/>
    <property type="match status" value="1"/>
</dbReference>
<dbReference type="GO" id="GO:0006355">
    <property type="term" value="P:regulation of DNA-templated transcription"/>
    <property type="evidence" value="ECO:0007669"/>
    <property type="project" value="InterPro"/>
</dbReference>
<dbReference type="PROSITE" id="PS51755">
    <property type="entry name" value="OMPR_PHOB"/>
    <property type="match status" value="1"/>
</dbReference>
<dbReference type="GO" id="GO:0003677">
    <property type="term" value="F:DNA binding"/>
    <property type="evidence" value="ECO:0007669"/>
    <property type="project" value="UniProtKB-UniRule"/>
</dbReference>
<dbReference type="Pfam" id="PF25872">
    <property type="entry name" value="HTH_77"/>
    <property type="match status" value="1"/>
</dbReference>
<evidence type="ECO:0000256" key="1">
    <source>
        <dbReference type="ARBA" id="ARBA00005820"/>
    </source>
</evidence>
<dbReference type="GO" id="GO:0000160">
    <property type="term" value="P:phosphorelay signal transduction system"/>
    <property type="evidence" value="ECO:0007669"/>
    <property type="project" value="InterPro"/>
</dbReference>
<reference evidence="6 7" key="1">
    <citation type="submission" date="2019-01" db="EMBL/GenBank/DDBJ databases">
        <title>Egibacter rhizosphaerae EGI 80759T.</title>
        <authorList>
            <person name="Chen D.-D."/>
            <person name="Tian Y."/>
            <person name="Jiao J.-Y."/>
            <person name="Zhang X.-T."/>
            <person name="Zhang Y.-G."/>
            <person name="Zhang Y."/>
            <person name="Xiao M."/>
            <person name="Shu W.-S."/>
            <person name="Li W.-J."/>
        </authorList>
    </citation>
    <scope>NUCLEOTIDE SEQUENCE [LARGE SCALE GENOMIC DNA]</scope>
    <source>
        <strain evidence="6 7">EGI 80759</strain>
    </source>
</reference>
<comment type="similarity">
    <text evidence="1">Belongs to the AfsR/DnrI/RedD regulatory family.</text>
</comment>
<dbReference type="InterPro" id="IPR016032">
    <property type="entry name" value="Sig_transdc_resp-reg_C-effctor"/>
</dbReference>
<feature type="DNA-binding region" description="OmpR/PhoB-type" evidence="3">
    <location>
        <begin position="34"/>
        <end position="138"/>
    </location>
</feature>
<accession>A0A411YBF6</accession>
<dbReference type="Gene3D" id="1.25.40.10">
    <property type="entry name" value="Tetratricopeptide repeat domain"/>
    <property type="match status" value="2"/>
</dbReference>
<evidence type="ECO:0000256" key="3">
    <source>
        <dbReference type="PROSITE-ProRule" id="PRU01091"/>
    </source>
</evidence>
<protein>
    <submittedName>
        <fullName evidence="6">AfsR/SARP family transcriptional regulator</fullName>
    </submittedName>
</protein>
<dbReference type="SUPFAM" id="SSF48452">
    <property type="entry name" value="TPR-like"/>
    <property type="match status" value="1"/>
</dbReference>
<dbReference type="SUPFAM" id="SSF46894">
    <property type="entry name" value="C-terminal effector domain of the bipartite response regulators"/>
    <property type="match status" value="1"/>
</dbReference>
<evidence type="ECO:0000313" key="7">
    <source>
        <dbReference type="Proteomes" id="UP000291469"/>
    </source>
</evidence>
<dbReference type="PANTHER" id="PTHR47691">
    <property type="entry name" value="REGULATOR-RELATED"/>
    <property type="match status" value="1"/>
</dbReference>
<dbReference type="KEGG" id="erz:ER308_02270"/>
<feature type="domain" description="OmpR/PhoB-type" evidence="5">
    <location>
        <begin position="34"/>
        <end position="138"/>
    </location>
</feature>
<dbReference type="InterPro" id="IPR027417">
    <property type="entry name" value="P-loop_NTPase"/>
</dbReference>
<dbReference type="Pfam" id="PF03704">
    <property type="entry name" value="BTAD"/>
    <property type="match status" value="1"/>
</dbReference>
<dbReference type="PRINTS" id="PR00364">
    <property type="entry name" value="DISEASERSIST"/>
</dbReference>
<dbReference type="SUPFAM" id="SSF52540">
    <property type="entry name" value="P-loop containing nucleoside triphosphate hydrolases"/>
    <property type="match status" value="1"/>
</dbReference>
<dbReference type="CDD" id="cd15831">
    <property type="entry name" value="BTAD"/>
    <property type="match status" value="1"/>
</dbReference>
<dbReference type="InterPro" id="IPR058852">
    <property type="entry name" value="HTH_77"/>
</dbReference>
<dbReference type="InterPro" id="IPR005158">
    <property type="entry name" value="BTAD"/>
</dbReference>
<dbReference type="AlphaFoldDB" id="A0A411YBF6"/>
<dbReference type="InterPro" id="IPR036388">
    <property type="entry name" value="WH-like_DNA-bd_sf"/>
</dbReference>
<dbReference type="SMART" id="SM01043">
    <property type="entry name" value="BTAD"/>
    <property type="match status" value="1"/>
</dbReference>
<evidence type="ECO:0000313" key="6">
    <source>
        <dbReference type="EMBL" id="QBI18508.1"/>
    </source>
</evidence>
<dbReference type="EMBL" id="CP036402">
    <property type="protein sequence ID" value="QBI18508.1"/>
    <property type="molecule type" value="Genomic_DNA"/>
</dbReference>
<keyword evidence="2 3" id="KW-0238">DNA-binding</keyword>
<evidence type="ECO:0000259" key="5">
    <source>
        <dbReference type="PROSITE" id="PS51755"/>
    </source>
</evidence>
<dbReference type="InterPro" id="IPR011990">
    <property type="entry name" value="TPR-like_helical_dom_sf"/>
</dbReference>
<dbReference type="Gene3D" id="3.40.50.300">
    <property type="entry name" value="P-loop containing nucleotide triphosphate hydrolases"/>
    <property type="match status" value="1"/>
</dbReference>
<organism evidence="6 7">
    <name type="scientific">Egibacter rhizosphaerae</name>
    <dbReference type="NCBI Taxonomy" id="1670831"/>
    <lineage>
        <taxon>Bacteria</taxon>
        <taxon>Bacillati</taxon>
        <taxon>Actinomycetota</taxon>
        <taxon>Nitriliruptoria</taxon>
        <taxon>Egibacterales</taxon>
        <taxon>Egibacteraceae</taxon>
        <taxon>Egibacter</taxon>
    </lineage>
</organism>
<keyword evidence="7" id="KW-1185">Reference proteome</keyword>